<evidence type="ECO:0000256" key="5">
    <source>
        <dbReference type="ARBA" id="ARBA00022519"/>
    </source>
</evidence>
<keyword evidence="4" id="KW-1003">Cell membrane</keyword>
<evidence type="ECO:0000313" key="12">
    <source>
        <dbReference type="EMBL" id="TGG92739.1"/>
    </source>
</evidence>
<dbReference type="InterPro" id="IPR018076">
    <property type="entry name" value="T2SS_GspF_dom"/>
</dbReference>
<keyword evidence="6 9" id="KW-0812">Transmembrane</keyword>
<dbReference type="PRINTS" id="PR00812">
    <property type="entry name" value="BCTERIALGSPF"/>
</dbReference>
<dbReference type="RefSeq" id="WP_135483411.1">
    <property type="nucleotide sequence ID" value="NZ_SRMF01000004.1"/>
</dbReference>
<comment type="caution">
    <text evidence="12">The sequence shown here is derived from an EMBL/GenBank/DDBJ whole genome shotgun (WGS) entry which is preliminary data.</text>
</comment>
<evidence type="ECO:0000256" key="8">
    <source>
        <dbReference type="ARBA" id="ARBA00023136"/>
    </source>
</evidence>
<evidence type="ECO:0000256" key="9">
    <source>
        <dbReference type="RuleBase" id="RU003923"/>
    </source>
</evidence>
<evidence type="ECO:0000256" key="6">
    <source>
        <dbReference type="ARBA" id="ARBA00022692"/>
    </source>
</evidence>
<keyword evidence="8 10" id="KW-0472">Membrane</keyword>
<feature type="transmembrane region" description="Helical" evidence="10">
    <location>
        <begin position="168"/>
        <end position="190"/>
    </location>
</feature>
<reference evidence="12 13" key="1">
    <citation type="submission" date="2019-04" db="EMBL/GenBank/DDBJ databases">
        <title>Natronospirillum operosus gen. nov., sp. nov., a haloalkaliphilic satellite isolated from decaying biomass of laboratory culture of cyanobacterium Geitlerinema sp. and proposal of Natronospirillaceae fam. nov. and Saccharospirillaceae fam. nov.</title>
        <authorList>
            <person name="Kevbrin V."/>
            <person name="Boltyanskaya Y."/>
            <person name="Koziaeva V."/>
            <person name="Grouzdev D.S."/>
            <person name="Park M."/>
            <person name="Cho J."/>
        </authorList>
    </citation>
    <scope>NUCLEOTIDE SEQUENCE [LARGE SCALE GENOMIC DNA]</scope>
    <source>
        <strain evidence="12 13">G-116</strain>
    </source>
</reference>
<evidence type="ECO:0000256" key="7">
    <source>
        <dbReference type="ARBA" id="ARBA00022989"/>
    </source>
</evidence>
<keyword evidence="5" id="KW-0997">Cell inner membrane</keyword>
<dbReference type="GO" id="GO:0005886">
    <property type="term" value="C:plasma membrane"/>
    <property type="evidence" value="ECO:0007669"/>
    <property type="project" value="UniProtKB-SubCell"/>
</dbReference>
<feature type="transmembrane region" description="Helical" evidence="10">
    <location>
        <begin position="375"/>
        <end position="397"/>
    </location>
</feature>
<accession>A0A4Z0WDC9</accession>
<dbReference type="GO" id="GO:0015628">
    <property type="term" value="P:protein secretion by the type II secretion system"/>
    <property type="evidence" value="ECO:0007669"/>
    <property type="project" value="TreeGrafter"/>
</dbReference>
<evidence type="ECO:0000259" key="11">
    <source>
        <dbReference type="Pfam" id="PF00482"/>
    </source>
</evidence>
<dbReference type="PANTHER" id="PTHR30012:SF7">
    <property type="entry name" value="PROTEIN TRANSPORT PROTEIN HOFC HOMOLOG"/>
    <property type="match status" value="1"/>
</dbReference>
<evidence type="ECO:0000256" key="4">
    <source>
        <dbReference type="ARBA" id="ARBA00022475"/>
    </source>
</evidence>
<feature type="domain" description="Type II secretion system protein GspF" evidence="11">
    <location>
        <begin position="68"/>
        <end position="191"/>
    </location>
</feature>
<dbReference type="EMBL" id="SRMF01000004">
    <property type="protein sequence ID" value="TGG92739.1"/>
    <property type="molecule type" value="Genomic_DNA"/>
</dbReference>
<feature type="transmembrane region" description="Helical" evidence="10">
    <location>
        <begin position="217"/>
        <end position="237"/>
    </location>
</feature>
<evidence type="ECO:0000313" key="13">
    <source>
        <dbReference type="Proteomes" id="UP000297475"/>
    </source>
</evidence>
<dbReference type="InterPro" id="IPR001992">
    <property type="entry name" value="T2SS_GspF/T4SS_PilC_CS"/>
</dbReference>
<sequence length="402" mass="44204">MATKTIAFEYQGADSKGKPIKGIVNQQNVALAKAELRKQGVKVRKIAKKRQPLSLGNNRIKSEDIAGFTRQMATMMRAGVPLIKSFEIVANGLEKPRMRELVLDIKERVAAGGTLADALRANSYYFDDLYCNLVESGEQSGSLETMLSRIALYKEKGEALKKKIRKALTYPIIVLVFAIAVTIVLLWRVVPVFADMFQGFGADLPVLTQMVVNMSDWLAANILYLLGGTVGTLTLFFQAMRRSRRFRESVQRLMVRLPIVGKLARTAAIARYARTLSTTFAAGVPLVEALHSAAGASGNIVFSEAINRVRTDVESGTELNQSMNNQDLFPPMLVQMVTIGEQAGSLDDMLGRAATIYEEEVDHQVDNLTAMIEPFIMAFLAIVVGGLLIAMYLPIFMMGSVI</sequence>
<protein>
    <submittedName>
        <fullName evidence="12">Type II secretion system F family protein</fullName>
    </submittedName>
</protein>
<evidence type="ECO:0000256" key="10">
    <source>
        <dbReference type="SAM" id="Phobius"/>
    </source>
</evidence>
<name>A0A4Z0WDC9_9GAMM</name>
<keyword evidence="13" id="KW-1185">Reference proteome</keyword>
<comment type="subcellular location">
    <subcellularLocation>
        <location evidence="1 9">Cell inner membrane</location>
        <topology evidence="1 9">Multi-pass membrane protein</topology>
    </subcellularLocation>
</comment>
<dbReference type="PROSITE" id="PS00874">
    <property type="entry name" value="T2SP_F"/>
    <property type="match status" value="1"/>
</dbReference>
<dbReference type="Proteomes" id="UP000297475">
    <property type="component" value="Unassembled WGS sequence"/>
</dbReference>
<evidence type="ECO:0000256" key="2">
    <source>
        <dbReference type="ARBA" id="ARBA00005745"/>
    </source>
</evidence>
<dbReference type="Gene3D" id="1.20.81.30">
    <property type="entry name" value="Type II secretion system (T2SS), domain F"/>
    <property type="match status" value="2"/>
</dbReference>
<feature type="domain" description="Type II secretion system protein GspF" evidence="11">
    <location>
        <begin position="273"/>
        <end position="394"/>
    </location>
</feature>
<proteinExistence type="inferred from homology"/>
<gene>
    <name evidence="12" type="ORF">E4656_11430</name>
</gene>
<dbReference type="OrthoDB" id="9805682at2"/>
<keyword evidence="7 10" id="KW-1133">Transmembrane helix</keyword>
<dbReference type="PANTHER" id="PTHR30012">
    <property type="entry name" value="GENERAL SECRETION PATHWAY PROTEIN"/>
    <property type="match status" value="1"/>
</dbReference>
<dbReference type="Pfam" id="PF00482">
    <property type="entry name" value="T2SSF"/>
    <property type="match status" value="2"/>
</dbReference>
<organism evidence="12 13">
    <name type="scientific">Natronospirillum operosum</name>
    <dbReference type="NCBI Taxonomy" id="2759953"/>
    <lineage>
        <taxon>Bacteria</taxon>
        <taxon>Pseudomonadati</taxon>
        <taxon>Pseudomonadota</taxon>
        <taxon>Gammaproteobacteria</taxon>
        <taxon>Oceanospirillales</taxon>
        <taxon>Natronospirillaceae</taxon>
        <taxon>Natronospirillum</taxon>
    </lineage>
</organism>
<keyword evidence="3 9" id="KW-0813">Transport</keyword>
<comment type="similarity">
    <text evidence="2 9">Belongs to the GSP F family.</text>
</comment>
<dbReference type="InterPro" id="IPR042094">
    <property type="entry name" value="T2SS_GspF_sf"/>
</dbReference>
<dbReference type="InterPro" id="IPR003004">
    <property type="entry name" value="GspF/PilC"/>
</dbReference>
<dbReference type="AlphaFoldDB" id="A0A4Z0WDC9"/>
<dbReference type="FunFam" id="1.20.81.30:FF:000001">
    <property type="entry name" value="Type II secretion system protein F"/>
    <property type="match status" value="2"/>
</dbReference>
<evidence type="ECO:0000256" key="3">
    <source>
        <dbReference type="ARBA" id="ARBA00022448"/>
    </source>
</evidence>
<evidence type="ECO:0000256" key="1">
    <source>
        <dbReference type="ARBA" id="ARBA00004429"/>
    </source>
</evidence>